<keyword evidence="3" id="KW-1185">Reference proteome</keyword>
<name>A0ABX9JUK0_9BACT</name>
<dbReference type="Proteomes" id="UP000256345">
    <property type="component" value="Unassembled WGS sequence"/>
</dbReference>
<organism evidence="2 3">
    <name type="scientific">Archangium gephyra</name>
    <dbReference type="NCBI Taxonomy" id="48"/>
    <lineage>
        <taxon>Bacteria</taxon>
        <taxon>Pseudomonadati</taxon>
        <taxon>Myxococcota</taxon>
        <taxon>Myxococcia</taxon>
        <taxon>Myxococcales</taxon>
        <taxon>Cystobacterineae</taxon>
        <taxon>Archangiaceae</taxon>
        <taxon>Archangium</taxon>
    </lineage>
</organism>
<evidence type="ECO:0008006" key="4">
    <source>
        <dbReference type="Google" id="ProtNLM"/>
    </source>
</evidence>
<keyword evidence="1" id="KW-0732">Signal</keyword>
<gene>
    <name evidence="2" type="ORF">ATI61_110318</name>
</gene>
<feature type="signal peptide" evidence="1">
    <location>
        <begin position="1"/>
        <end position="30"/>
    </location>
</feature>
<feature type="chain" id="PRO_5047349552" description="DUF3575 domain-containing protein" evidence="1">
    <location>
        <begin position="31"/>
        <end position="196"/>
    </location>
</feature>
<reference evidence="2 3" key="1">
    <citation type="submission" date="2018-08" db="EMBL/GenBank/DDBJ databases">
        <title>Genomic Encyclopedia of Archaeal and Bacterial Type Strains, Phase II (KMG-II): from individual species to whole genera.</title>
        <authorList>
            <person name="Goeker M."/>
        </authorList>
    </citation>
    <scope>NUCLEOTIDE SEQUENCE [LARGE SCALE GENOMIC DNA]</scope>
    <source>
        <strain evidence="2 3">DSM 2261</strain>
    </source>
</reference>
<evidence type="ECO:0000313" key="3">
    <source>
        <dbReference type="Proteomes" id="UP000256345"/>
    </source>
</evidence>
<accession>A0ABX9JUK0</accession>
<dbReference type="EMBL" id="QUMU01000010">
    <property type="protein sequence ID" value="REG27311.1"/>
    <property type="molecule type" value="Genomic_DNA"/>
</dbReference>
<protein>
    <recommendedName>
        <fullName evidence="4">DUF3575 domain-containing protein</fullName>
    </recommendedName>
</protein>
<evidence type="ECO:0000256" key="1">
    <source>
        <dbReference type="SAM" id="SignalP"/>
    </source>
</evidence>
<comment type="caution">
    <text evidence="2">The sequence shown here is derived from an EMBL/GenBank/DDBJ whole genome shotgun (WGS) entry which is preliminary data.</text>
</comment>
<proteinExistence type="predicted"/>
<evidence type="ECO:0000313" key="2">
    <source>
        <dbReference type="EMBL" id="REG27311.1"/>
    </source>
</evidence>
<sequence>MTWQGTWRGGRWRAALVGALLCTGLPEARAEEPDAGTPVASTAQRRGILTLRASWRTGVPDYMGGSLTVQALPLVDVELGATLVNPVVGSLYLRAGPRWSLYEGRDDAGRGLSLRMSALAGARGTSAYVVSEGSFGAQWGLNAVAALEGTYWLARYFGVSAQLVAGGTTYFPLRRPVQVLLGPLTPDARFSLGLSF</sequence>